<name>A0A1Q2HS74_9BACT</name>
<dbReference type="Pfam" id="PF02699">
    <property type="entry name" value="YajC"/>
    <property type="match status" value="1"/>
</dbReference>
<feature type="compositionally biased region" description="Polar residues" evidence="11">
    <location>
        <begin position="21"/>
        <end position="51"/>
    </location>
</feature>
<dbReference type="InterPro" id="IPR003849">
    <property type="entry name" value="Preprotein_translocase_YajC"/>
</dbReference>
<feature type="transmembrane region" description="Helical" evidence="12">
    <location>
        <begin position="59"/>
        <end position="77"/>
    </location>
</feature>
<evidence type="ECO:0000256" key="5">
    <source>
        <dbReference type="ARBA" id="ARBA00022475"/>
    </source>
</evidence>
<dbReference type="KEGG" id="pbu:L21SP3_02068"/>
<keyword evidence="10 12" id="KW-0472">Membrane</keyword>
<dbReference type="Proteomes" id="UP000188273">
    <property type="component" value="Chromosome"/>
</dbReference>
<evidence type="ECO:0000256" key="2">
    <source>
        <dbReference type="ARBA" id="ARBA00006742"/>
    </source>
</evidence>
<dbReference type="OrthoDB" id="9800132at2"/>
<protein>
    <recommendedName>
        <fullName evidence="3">Sec translocon accessory complex subunit YajC</fullName>
    </recommendedName>
</protein>
<dbReference type="PANTHER" id="PTHR33909">
    <property type="entry name" value="SEC TRANSLOCON ACCESSORY COMPLEX SUBUNIT YAJC"/>
    <property type="match status" value="1"/>
</dbReference>
<dbReference type="GO" id="GO:0005886">
    <property type="term" value="C:plasma membrane"/>
    <property type="evidence" value="ECO:0007669"/>
    <property type="project" value="UniProtKB-SubCell"/>
</dbReference>
<proteinExistence type="inferred from homology"/>
<keyword evidence="6 12" id="KW-0812">Transmembrane</keyword>
<organism evidence="13 14">
    <name type="scientific">Sedimentisphaera cyanobacteriorum</name>
    <dbReference type="NCBI Taxonomy" id="1940790"/>
    <lineage>
        <taxon>Bacteria</taxon>
        <taxon>Pseudomonadati</taxon>
        <taxon>Planctomycetota</taxon>
        <taxon>Phycisphaerae</taxon>
        <taxon>Sedimentisphaerales</taxon>
        <taxon>Sedimentisphaeraceae</taxon>
        <taxon>Sedimentisphaera</taxon>
    </lineage>
</organism>
<evidence type="ECO:0000256" key="4">
    <source>
        <dbReference type="ARBA" id="ARBA00022448"/>
    </source>
</evidence>
<dbReference type="PRINTS" id="PR01853">
    <property type="entry name" value="YAJCTRNLCASE"/>
</dbReference>
<evidence type="ECO:0000256" key="11">
    <source>
        <dbReference type="SAM" id="MobiDB-lite"/>
    </source>
</evidence>
<accession>A0A1Q2HS74</accession>
<dbReference type="NCBIfam" id="TIGR00739">
    <property type="entry name" value="yajC"/>
    <property type="match status" value="1"/>
</dbReference>
<evidence type="ECO:0000256" key="7">
    <source>
        <dbReference type="ARBA" id="ARBA00022927"/>
    </source>
</evidence>
<comment type="subcellular location">
    <subcellularLocation>
        <location evidence="1">Cell membrane</location>
        <topology evidence="1">Single-pass membrane protein</topology>
    </subcellularLocation>
</comment>
<reference evidence="14" key="1">
    <citation type="submission" date="2017-02" db="EMBL/GenBank/DDBJ databases">
        <title>Comparative genomics and description of representatives of a novel lineage of planctomycetes thriving in anoxic sediments.</title>
        <authorList>
            <person name="Spring S."/>
            <person name="Bunk B."/>
            <person name="Sproer C."/>
            <person name="Klenk H.-P."/>
        </authorList>
    </citation>
    <scope>NUCLEOTIDE SEQUENCE [LARGE SCALE GENOMIC DNA]</scope>
    <source>
        <strain evidence="14">L21-RPul-D3</strain>
    </source>
</reference>
<dbReference type="PANTHER" id="PTHR33909:SF1">
    <property type="entry name" value="SEC TRANSLOCON ACCESSORY COMPLEX SUBUNIT YAJC"/>
    <property type="match status" value="1"/>
</dbReference>
<evidence type="ECO:0000256" key="12">
    <source>
        <dbReference type="SAM" id="Phobius"/>
    </source>
</evidence>
<keyword evidence="8 12" id="KW-1133">Transmembrane helix</keyword>
<dbReference type="SMART" id="SM01323">
    <property type="entry name" value="YajC"/>
    <property type="match status" value="1"/>
</dbReference>
<evidence type="ECO:0000256" key="3">
    <source>
        <dbReference type="ARBA" id="ARBA00014962"/>
    </source>
</evidence>
<gene>
    <name evidence="13" type="ORF">L21SP3_02068</name>
</gene>
<dbReference type="AlphaFoldDB" id="A0A1Q2HS74"/>
<comment type="similarity">
    <text evidence="2">Belongs to the YajC family.</text>
</comment>
<evidence type="ECO:0000313" key="13">
    <source>
        <dbReference type="EMBL" id="AQQ10240.1"/>
    </source>
</evidence>
<sequence length="143" mass="15367">MRNLWVLAAADPASGENTVTMEQADGSASTNSTVESTSKTGAEGTGEQQAPQGMPPGQILLLVGLLVMMYFVLFHGPRKQQKKQQQMRDSLNKNDRVVTIGGIYGTILEIKDGMVTLKVDESTNAKVKMKLTAIAGKAEEKQA</sequence>
<dbReference type="STRING" id="1940790.L21SP3_02068"/>
<keyword evidence="4" id="KW-0813">Transport</keyword>
<evidence type="ECO:0000313" key="14">
    <source>
        <dbReference type="Proteomes" id="UP000188273"/>
    </source>
</evidence>
<evidence type="ECO:0000256" key="10">
    <source>
        <dbReference type="ARBA" id="ARBA00023136"/>
    </source>
</evidence>
<evidence type="ECO:0000256" key="8">
    <source>
        <dbReference type="ARBA" id="ARBA00022989"/>
    </source>
</evidence>
<evidence type="ECO:0000256" key="1">
    <source>
        <dbReference type="ARBA" id="ARBA00004162"/>
    </source>
</evidence>
<keyword evidence="7" id="KW-0653">Protein transport</keyword>
<evidence type="ECO:0000256" key="9">
    <source>
        <dbReference type="ARBA" id="ARBA00023010"/>
    </source>
</evidence>
<keyword evidence="9" id="KW-0811">Translocation</keyword>
<dbReference type="GO" id="GO:0015031">
    <property type="term" value="P:protein transport"/>
    <property type="evidence" value="ECO:0007669"/>
    <property type="project" value="UniProtKB-KW"/>
</dbReference>
<feature type="region of interest" description="Disordered" evidence="11">
    <location>
        <begin position="21"/>
        <end position="53"/>
    </location>
</feature>
<dbReference type="RefSeq" id="WP_077541267.1">
    <property type="nucleotide sequence ID" value="NZ_CP019633.1"/>
</dbReference>
<keyword evidence="14" id="KW-1185">Reference proteome</keyword>
<evidence type="ECO:0000256" key="6">
    <source>
        <dbReference type="ARBA" id="ARBA00022692"/>
    </source>
</evidence>
<keyword evidence="5" id="KW-1003">Cell membrane</keyword>
<dbReference type="EMBL" id="CP019633">
    <property type="protein sequence ID" value="AQQ10240.1"/>
    <property type="molecule type" value="Genomic_DNA"/>
</dbReference>